<feature type="compositionally biased region" description="Polar residues" evidence="2">
    <location>
        <begin position="65"/>
        <end position="74"/>
    </location>
</feature>
<feature type="compositionally biased region" description="Low complexity" evidence="2">
    <location>
        <begin position="324"/>
        <end position="367"/>
    </location>
</feature>
<dbReference type="InterPro" id="IPR007573">
    <property type="entry name" value="QWRF"/>
</dbReference>
<feature type="compositionally biased region" description="Polar residues" evidence="2">
    <location>
        <begin position="201"/>
        <end position="211"/>
    </location>
</feature>
<proteinExistence type="inferred from homology"/>
<protein>
    <recommendedName>
        <fullName evidence="5">AUGMIN subunit 8</fullName>
    </recommendedName>
</protein>
<feature type="compositionally biased region" description="Low complexity" evidence="2">
    <location>
        <begin position="53"/>
        <end position="64"/>
    </location>
</feature>
<evidence type="ECO:0008006" key="5">
    <source>
        <dbReference type="Google" id="ProtNLM"/>
    </source>
</evidence>
<keyword evidence="4" id="KW-1185">Reference proteome</keyword>
<dbReference type="GO" id="GO:0008017">
    <property type="term" value="F:microtubule binding"/>
    <property type="evidence" value="ECO:0007669"/>
    <property type="project" value="TreeGrafter"/>
</dbReference>
<sequence>MDVCKSEKAALHKKHSTVETSRVPLAPAERSNGTPRRFRNREVSSRYRSPGLSVPSSVRRFPSPNTTRTVTTPAVSVPKRAVSAERKRDATPSLRPSRSSSPPTPSPSTPVQDTGVEALKKSTGNKLPENLWPSTMRSLSVSFQSDTYSLPVNKREKPPPQTLSDRTLRLSTNKDLKLGDMSSKPPKLMERKRSPLKGKNSVDQFENSNPVDGNGRLVEEHRWPSRVGGKLSSTASVRSVDLSNNNNRILSVPHLGTGMPFVRRLALDSASKPSQKYVSDLLMLISSSESLQGGSRRFSLDDNAVKKPSAVKTQPLSSSGCRHPSPNKASVVSSSLSRGVSPSRMKPVSSPASRGPSPSRVRASSPSKQSNHSISVLSFIVDIRKGQKDANHIEDAHQLRLLYNRHLQWLFANARAHDVLQSQEVKAEIMFYSVWRTISEMWDFVITKRIELQQLRLALKLYSVLEEQLAYLDQWDLIDSDHTSSVSLATEDLRACTLRLPITGSARGDIESVKAAVCSTVDIMQAMASSICSQLSPVEGMNCLISELADVAAQQRAMLIECKALLASTFSLQVEEYSIRTNLIQLRQSSQLS</sequence>
<dbReference type="GO" id="GO:0051225">
    <property type="term" value="P:spindle assembly"/>
    <property type="evidence" value="ECO:0007669"/>
    <property type="project" value="TreeGrafter"/>
</dbReference>
<feature type="compositionally biased region" description="Polar residues" evidence="2">
    <location>
        <begin position="311"/>
        <end position="320"/>
    </location>
</feature>
<feature type="compositionally biased region" description="Basic and acidic residues" evidence="2">
    <location>
        <begin position="166"/>
        <end position="178"/>
    </location>
</feature>
<name>A0AAV3QXC5_LITER</name>
<dbReference type="Pfam" id="PF04484">
    <property type="entry name" value="QWRF"/>
    <property type="match status" value="1"/>
</dbReference>
<reference evidence="3 4" key="1">
    <citation type="submission" date="2024-01" db="EMBL/GenBank/DDBJ databases">
        <title>The complete chloroplast genome sequence of Lithospermum erythrorhizon: insights into the phylogenetic relationship among Boraginaceae species and the maternal lineages of purple gromwells.</title>
        <authorList>
            <person name="Okada T."/>
            <person name="Watanabe K."/>
        </authorList>
    </citation>
    <scope>NUCLEOTIDE SEQUENCE [LARGE SCALE GENOMIC DNA]</scope>
</reference>
<evidence type="ECO:0000256" key="1">
    <source>
        <dbReference type="ARBA" id="ARBA00010016"/>
    </source>
</evidence>
<dbReference type="PANTHER" id="PTHR31807:SF37">
    <property type="entry name" value="HAUS AUGMIN-LIKE COMPLEX SUBUNIT 8"/>
    <property type="match status" value="1"/>
</dbReference>
<evidence type="ECO:0000313" key="3">
    <source>
        <dbReference type="EMBL" id="GAA0168685.1"/>
    </source>
</evidence>
<feature type="region of interest" description="Disordered" evidence="2">
    <location>
        <begin position="150"/>
        <end position="234"/>
    </location>
</feature>
<comment type="caution">
    <text evidence="3">The sequence shown here is derived from an EMBL/GenBank/DDBJ whole genome shotgun (WGS) entry which is preliminary data.</text>
</comment>
<accession>A0AAV3QXC5</accession>
<evidence type="ECO:0000313" key="4">
    <source>
        <dbReference type="Proteomes" id="UP001454036"/>
    </source>
</evidence>
<dbReference type="PANTHER" id="PTHR31807">
    <property type="entry name" value="AUGMIN FAMILY MEMBER"/>
    <property type="match status" value="1"/>
</dbReference>
<comment type="similarity">
    <text evidence="1">Belongs to the QWRF family.</text>
</comment>
<dbReference type="GO" id="GO:0005737">
    <property type="term" value="C:cytoplasm"/>
    <property type="evidence" value="ECO:0007669"/>
    <property type="project" value="TreeGrafter"/>
</dbReference>
<feature type="compositionally biased region" description="Low complexity" evidence="2">
    <location>
        <begin position="91"/>
        <end position="101"/>
    </location>
</feature>
<dbReference type="GO" id="GO:0005880">
    <property type="term" value="C:nuclear microtubule"/>
    <property type="evidence" value="ECO:0007669"/>
    <property type="project" value="TreeGrafter"/>
</dbReference>
<dbReference type="Proteomes" id="UP001454036">
    <property type="component" value="Unassembled WGS sequence"/>
</dbReference>
<dbReference type="AlphaFoldDB" id="A0AAV3QXC5"/>
<feature type="compositionally biased region" description="Basic and acidic residues" evidence="2">
    <location>
        <begin position="1"/>
        <end position="10"/>
    </location>
</feature>
<evidence type="ECO:0000256" key="2">
    <source>
        <dbReference type="SAM" id="MobiDB-lite"/>
    </source>
</evidence>
<dbReference type="EMBL" id="BAABME010006560">
    <property type="protein sequence ID" value="GAA0168685.1"/>
    <property type="molecule type" value="Genomic_DNA"/>
</dbReference>
<organism evidence="3 4">
    <name type="scientific">Lithospermum erythrorhizon</name>
    <name type="common">Purple gromwell</name>
    <name type="synonym">Lithospermum officinale var. erythrorhizon</name>
    <dbReference type="NCBI Taxonomy" id="34254"/>
    <lineage>
        <taxon>Eukaryota</taxon>
        <taxon>Viridiplantae</taxon>
        <taxon>Streptophyta</taxon>
        <taxon>Embryophyta</taxon>
        <taxon>Tracheophyta</taxon>
        <taxon>Spermatophyta</taxon>
        <taxon>Magnoliopsida</taxon>
        <taxon>eudicotyledons</taxon>
        <taxon>Gunneridae</taxon>
        <taxon>Pentapetalae</taxon>
        <taxon>asterids</taxon>
        <taxon>lamiids</taxon>
        <taxon>Boraginales</taxon>
        <taxon>Boraginaceae</taxon>
        <taxon>Boraginoideae</taxon>
        <taxon>Lithospermeae</taxon>
        <taxon>Lithospermum</taxon>
    </lineage>
</organism>
<gene>
    <name evidence="3" type="ORF">LIER_23347</name>
</gene>
<feature type="region of interest" description="Disordered" evidence="2">
    <location>
        <begin position="293"/>
        <end position="370"/>
    </location>
</feature>
<feature type="region of interest" description="Disordered" evidence="2">
    <location>
        <begin position="1"/>
        <end position="114"/>
    </location>
</feature>